<feature type="compositionally biased region" description="Acidic residues" evidence="10">
    <location>
        <begin position="1183"/>
        <end position="1192"/>
    </location>
</feature>
<evidence type="ECO:0000313" key="15">
    <source>
        <dbReference type="EMBL" id="GLQ89726.1"/>
    </source>
</evidence>
<comment type="catalytic activity">
    <reaction evidence="1">
        <text>ATP + protein L-histidine = ADP + protein N-phospho-L-histidine.</text>
        <dbReference type="EC" id="2.7.13.3"/>
    </reaction>
</comment>
<dbReference type="SMART" id="SM00073">
    <property type="entry name" value="HPT"/>
    <property type="match status" value="3"/>
</dbReference>
<feature type="modified residue" description="4-aspartylphosphate" evidence="8">
    <location>
        <position position="2012"/>
    </location>
</feature>
<dbReference type="Pfam" id="PF26379">
    <property type="entry name" value="FimL_2nd"/>
    <property type="match status" value="1"/>
</dbReference>
<dbReference type="Gene3D" id="1.10.287.560">
    <property type="entry name" value="Histidine kinase CheA-like, homodimeric domain"/>
    <property type="match status" value="1"/>
</dbReference>
<dbReference type="Pfam" id="PF01584">
    <property type="entry name" value="CheW"/>
    <property type="match status" value="1"/>
</dbReference>
<feature type="region of interest" description="Disordered" evidence="10">
    <location>
        <begin position="1079"/>
        <end position="1098"/>
    </location>
</feature>
<comment type="caution">
    <text evidence="15">The sequence shown here is derived from an EMBL/GenBank/DDBJ whole genome shotgun (WGS) entry which is preliminary data.</text>
</comment>
<feature type="compositionally biased region" description="Basic and acidic residues" evidence="10">
    <location>
        <begin position="1171"/>
        <end position="1180"/>
    </location>
</feature>
<dbReference type="Gene3D" id="1.20.120.160">
    <property type="entry name" value="HPT domain"/>
    <property type="match status" value="4"/>
</dbReference>
<dbReference type="PANTHER" id="PTHR43395">
    <property type="entry name" value="SENSOR HISTIDINE KINASE CHEA"/>
    <property type="match status" value="1"/>
</dbReference>
<dbReference type="SUPFAM" id="SSF50341">
    <property type="entry name" value="CheW-like"/>
    <property type="match status" value="1"/>
</dbReference>
<dbReference type="PANTHER" id="PTHR43395:SF8">
    <property type="entry name" value="HISTIDINE KINASE"/>
    <property type="match status" value="1"/>
</dbReference>
<evidence type="ECO:0000256" key="3">
    <source>
        <dbReference type="ARBA" id="ARBA00022553"/>
    </source>
</evidence>
<dbReference type="SMART" id="SM00260">
    <property type="entry name" value="CheW"/>
    <property type="match status" value="1"/>
</dbReference>
<dbReference type="Gene3D" id="3.40.50.2300">
    <property type="match status" value="1"/>
</dbReference>
<dbReference type="PRINTS" id="PR00344">
    <property type="entry name" value="BCTRLSENSOR"/>
</dbReference>
<dbReference type="InterPro" id="IPR005467">
    <property type="entry name" value="His_kinase_dom"/>
</dbReference>
<dbReference type="CDD" id="cd00088">
    <property type="entry name" value="HPT"/>
    <property type="match status" value="3"/>
</dbReference>
<evidence type="ECO:0000256" key="9">
    <source>
        <dbReference type="SAM" id="Coils"/>
    </source>
</evidence>
<feature type="modified residue" description="Phosphohistidine" evidence="7">
    <location>
        <position position="1341"/>
    </location>
</feature>
<evidence type="ECO:0000256" key="1">
    <source>
        <dbReference type="ARBA" id="ARBA00000085"/>
    </source>
</evidence>
<dbReference type="InterPro" id="IPR036097">
    <property type="entry name" value="HisK_dim/P_sf"/>
</dbReference>
<evidence type="ECO:0000256" key="4">
    <source>
        <dbReference type="ARBA" id="ARBA00022679"/>
    </source>
</evidence>
<dbReference type="InterPro" id="IPR008207">
    <property type="entry name" value="Sig_transdc_His_kin_Hpt_dom"/>
</dbReference>
<reference evidence="16" key="1">
    <citation type="journal article" date="2019" name="Int. J. Syst. Evol. Microbiol.">
        <title>The Global Catalogue of Microorganisms (GCM) 10K type strain sequencing project: providing services to taxonomists for standard genome sequencing and annotation.</title>
        <authorList>
            <consortium name="The Broad Institute Genomics Platform"/>
            <consortium name="The Broad Institute Genome Sequencing Center for Infectious Disease"/>
            <person name="Wu L."/>
            <person name="Ma J."/>
        </authorList>
    </citation>
    <scope>NUCLEOTIDE SEQUENCE [LARGE SCALE GENOMIC DNA]</scope>
    <source>
        <strain evidence="16">NBRC 111981</strain>
    </source>
</reference>
<dbReference type="SUPFAM" id="SSF52172">
    <property type="entry name" value="CheY-like"/>
    <property type="match status" value="1"/>
</dbReference>
<feature type="domain" description="HPt" evidence="14">
    <location>
        <begin position="682"/>
        <end position="789"/>
    </location>
</feature>
<dbReference type="Pfam" id="PF02518">
    <property type="entry name" value="HATPase_c"/>
    <property type="match status" value="1"/>
</dbReference>
<dbReference type="InterPro" id="IPR037006">
    <property type="entry name" value="CheA-like_homodim_sf"/>
</dbReference>
<dbReference type="EMBL" id="BSOA01000040">
    <property type="protein sequence ID" value="GLQ89726.1"/>
    <property type="molecule type" value="Genomic_DNA"/>
</dbReference>
<dbReference type="InterPro" id="IPR001789">
    <property type="entry name" value="Sig_transdc_resp-reg_receiver"/>
</dbReference>
<feature type="compositionally biased region" description="Basic and acidic residues" evidence="10">
    <location>
        <begin position="1145"/>
        <end position="1156"/>
    </location>
</feature>
<dbReference type="PROSITE" id="PS50851">
    <property type="entry name" value="CHEW"/>
    <property type="match status" value="1"/>
</dbReference>
<feature type="region of interest" description="Disordered" evidence="10">
    <location>
        <begin position="1029"/>
        <end position="1058"/>
    </location>
</feature>
<protein>
    <recommendedName>
        <fullName evidence="2">histidine kinase</fullName>
        <ecNumber evidence="2">2.7.13.3</ecNumber>
    </recommendedName>
</protein>
<feature type="modified residue" description="Phosphohistidine" evidence="7">
    <location>
        <position position="916"/>
    </location>
</feature>
<dbReference type="SUPFAM" id="SSF55874">
    <property type="entry name" value="ATPase domain of HSP90 chaperone/DNA topoisomerase II/histidine kinase"/>
    <property type="match status" value="1"/>
</dbReference>
<dbReference type="PROSITE" id="PS50894">
    <property type="entry name" value="HPT"/>
    <property type="match status" value="3"/>
</dbReference>
<dbReference type="InterPro" id="IPR036061">
    <property type="entry name" value="CheW-like_dom_sf"/>
</dbReference>
<evidence type="ECO:0000313" key="16">
    <source>
        <dbReference type="Proteomes" id="UP001156627"/>
    </source>
</evidence>
<keyword evidence="9" id="KW-0175">Coiled coil</keyword>
<dbReference type="CDD" id="cd17546">
    <property type="entry name" value="REC_hyHK_CKI1_RcsC-like"/>
    <property type="match status" value="1"/>
</dbReference>
<dbReference type="PROSITE" id="PS50110">
    <property type="entry name" value="RESPONSE_REGULATORY"/>
    <property type="match status" value="1"/>
</dbReference>
<evidence type="ECO:0000259" key="13">
    <source>
        <dbReference type="PROSITE" id="PS50851"/>
    </source>
</evidence>
<dbReference type="PROSITE" id="PS50109">
    <property type="entry name" value="HIS_KIN"/>
    <property type="match status" value="1"/>
</dbReference>
<evidence type="ECO:0000259" key="12">
    <source>
        <dbReference type="PROSITE" id="PS50110"/>
    </source>
</evidence>
<evidence type="ECO:0000256" key="10">
    <source>
        <dbReference type="SAM" id="MobiDB-lite"/>
    </source>
</evidence>
<keyword evidence="16" id="KW-1185">Reference proteome</keyword>
<keyword evidence="4" id="KW-0808">Transferase</keyword>
<dbReference type="SUPFAM" id="SSF47384">
    <property type="entry name" value="Homodimeric domain of signal transducing histidine kinase"/>
    <property type="match status" value="1"/>
</dbReference>
<evidence type="ECO:0000256" key="2">
    <source>
        <dbReference type="ARBA" id="ARBA00012438"/>
    </source>
</evidence>
<evidence type="ECO:0000259" key="11">
    <source>
        <dbReference type="PROSITE" id="PS50109"/>
    </source>
</evidence>
<dbReference type="Gene3D" id="3.30.565.10">
    <property type="entry name" value="Histidine kinase-like ATPase, C-terminal domain"/>
    <property type="match status" value="1"/>
</dbReference>
<evidence type="ECO:0000256" key="7">
    <source>
        <dbReference type="PROSITE-ProRule" id="PRU00110"/>
    </source>
</evidence>
<feature type="modified residue" description="Phosphohistidine" evidence="7">
    <location>
        <position position="729"/>
    </location>
</feature>
<keyword evidence="3 8" id="KW-0597">Phosphoprotein</keyword>
<feature type="region of interest" description="Disordered" evidence="10">
    <location>
        <begin position="1110"/>
        <end position="1194"/>
    </location>
</feature>
<dbReference type="Pfam" id="PF01627">
    <property type="entry name" value="Hpt"/>
    <property type="match status" value="4"/>
</dbReference>
<dbReference type="EC" id="2.7.13.3" evidence="2"/>
<dbReference type="InterPro" id="IPR003594">
    <property type="entry name" value="HATPase_dom"/>
</dbReference>
<evidence type="ECO:0000256" key="8">
    <source>
        <dbReference type="PROSITE-ProRule" id="PRU00169"/>
    </source>
</evidence>
<dbReference type="InterPro" id="IPR036641">
    <property type="entry name" value="HPT_dom_sf"/>
</dbReference>
<feature type="domain" description="CheW-like" evidence="13">
    <location>
        <begin position="1800"/>
        <end position="1936"/>
    </location>
</feature>
<accession>A0ABQ5XDF7</accession>
<evidence type="ECO:0000256" key="5">
    <source>
        <dbReference type="ARBA" id="ARBA00022777"/>
    </source>
</evidence>
<evidence type="ECO:0000256" key="6">
    <source>
        <dbReference type="ARBA" id="ARBA00023012"/>
    </source>
</evidence>
<dbReference type="InterPro" id="IPR004105">
    <property type="entry name" value="CheA-like_dim"/>
</dbReference>
<feature type="domain" description="Histidine kinase" evidence="11">
    <location>
        <begin position="1565"/>
        <end position="1798"/>
    </location>
</feature>
<keyword evidence="5" id="KW-0418">Kinase</keyword>
<feature type="domain" description="HPt" evidence="14">
    <location>
        <begin position="872"/>
        <end position="976"/>
    </location>
</feature>
<evidence type="ECO:0000259" key="14">
    <source>
        <dbReference type="PROSITE" id="PS50894"/>
    </source>
</evidence>
<dbReference type="RefSeq" id="WP_284333160.1">
    <property type="nucleotide sequence ID" value="NZ_BSOA01000040.1"/>
</dbReference>
<name>A0ABQ5XDF7_9GAMM</name>
<feature type="domain" description="HPt" evidence="14">
    <location>
        <begin position="1294"/>
        <end position="1398"/>
    </location>
</feature>
<dbReference type="InterPro" id="IPR004358">
    <property type="entry name" value="Sig_transdc_His_kin-like_C"/>
</dbReference>
<dbReference type="Gene3D" id="2.30.30.40">
    <property type="entry name" value="SH3 Domains"/>
    <property type="match status" value="1"/>
</dbReference>
<dbReference type="InterPro" id="IPR051315">
    <property type="entry name" value="Bact_Chemotaxis_CheA"/>
</dbReference>
<feature type="domain" description="Response regulatory" evidence="12">
    <location>
        <begin position="1963"/>
        <end position="2079"/>
    </location>
</feature>
<dbReference type="InterPro" id="IPR011006">
    <property type="entry name" value="CheY-like_superfamily"/>
</dbReference>
<dbReference type="InterPro" id="IPR036890">
    <property type="entry name" value="HATPase_C_sf"/>
</dbReference>
<proteinExistence type="predicted"/>
<dbReference type="Proteomes" id="UP001156627">
    <property type="component" value="Unassembled WGS sequence"/>
</dbReference>
<dbReference type="SUPFAM" id="SSF47226">
    <property type="entry name" value="Histidine-containing phosphotransfer domain, HPT domain"/>
    <property type="match status" value="5"/>
</dbReference>
<dbReference type="Pfam" id="PF00072">
    <property type="entry name" value="Response_reg"/>
    <property type="match status" value="1"/>
</dbReference>
<dbReference type="SMART" id="SM00387">
    <property type="entry name" value="HATPase_c"/>
    <property type="match status" value="1"/>
</dbReference>
<dbReference type="SMART" id="SM00448">
    <property type="entry name" value="REC"/>
    <property type="match status" value="1"/>
</dbReference>
<dbReference type="SMART" id="SM01231">
    <property type="entry name" value="H-kinase_dim"/>
    <property type="match status" value="1"/>
</dbReference>
<dbReference type="InterPro" id="IPR058661">
    <property type="entry name" value="FimL_2nd"/>
</dbReference>
<sequence>MRLQDHIDFTTLQWVKPELDETLALARQALESYVDNPGDRDVMRGCADNLHQVQGTLRMVELYGAAMVAEEMETLAISLLEDHIRNREDAYAALMRGLMQLPDYLERLSSGHRDVPVVLLPLLNELRASREQEALSEAALFTPNLEVPLPPQAPAAAGPVDVQRRKSEVNELRLRFQQQLLAWFRGQGGSQQLTGMRNALNAIAARCSTVPGRRLWWITAGVLEGLDQGMLKAYAADVRQLIGKVDRSIRQLIEQGEDAMQGGDADDLARKLLYIVAQSKQRSPQMQQLAQTYNLDSLMPEASEVEHARGSMAGHNRALLDSVARALKDDLLRVKEALDLFLRQSDADPAQLGAQAELLERVGDTLGMLALNVPRRVVNEQRRVLEEVANRLRSPDEESLLDVAGALLYVEASLDDHIESLGAETQPEEEHKVTMLPRSEARHILATLMSEAVTNTGKVKNGIVAFVESGWQHEQLVGMPELMDEVAGAMRMLSSPRSAQIAEGVGRFIGNELCIDKRIPSSAQMDQLADALAALEYYLEAASEHRGGLEHVLDVAEHSLGGLGYWPPPLPKAAPESVPEAAAPAAVPAPADAFAPASMPALSESVTVAHGDDASALFVGSSETPAPIAHDVTGLHLAETEPHAPALMAQEGEDWIEIEEEVEEQVSGVDPLAATAGFQTTTEGIDDDIREIFLEEMQEEINNLRQAQQAWMVDPTQAAELTPIRRSFHTLKGSGRLVGAAVLGEFAWRVENMLNRVLDGTIAPHAGVQAVVGHAIDALPQLYSALKDGTVPMAPLTGIMQAADHLAAGEQASVEQFATSGTQTVRHMVRRRVPRVSAETIPTATHTEHSVAAAQPFDVVVPATEVLEAPVLPPVDPVLLEILRSEVAQYLQTIRNAVTFAEGDLPVEDGLLRAVHTLHGAIAMVDIPVLIQLLSPLESLLKRLRAVGEPLSGEGVRLLRQSANVVDEVMAQFDAAHPQLPDASAIIARLAELRDHQPEPQMAHVVFEPHAAEPTPLEPPAPVQLAEPVAHQEEEQAPVAAEQQDEEPAPSSVELPTEAPVAAGDDYTAELLEALAAEEPVEAEPASPHREPEPSAEDMEFAELLASLEALEPERAADEPGTEEPAPIEHPLEFDHAVANELLDEPVHEESVHAPVDEPAPEATPAVEPEAPEHDLEHAAEAPSDESVEEPVAEAPLHEELPAEPVAEASLHEELPAEPVAGAPLHEELPAEPVARAPLHEELPAEPVAETPHHEDLIAEPVAEASQHEEPVASEAPIQHQPVERVPAGELMSFGHIDPDLLEIFSEEAREILDDADGTLAKWHAEPTDVSHMAGLLRALHTLKGGARIAGVTPVGDLSHALESLLERSHGIDPSKTVPLIGTLEAAFDEMHGLVQRVSQGKSIAYPHAMVAHLQGGGQEPLAPVAEAPTSAPEPAPVAVAPAPAAPASLEELPSLLPVEDQSQAEEAGRTALEQIRVRAELLDSLVNHAGEVAIYRSRLEQQVSAYRFNLVELEQTVSRLRSQLRMLEIETEAQIIARFQREHREGGMSVFDPLELDRFSQLQQYSRALAESVSDLVSIQGMLDELTRQAETLLIQQSRVSSELQEGLLRTRMLPFDTMVPNLRRTLRQAAQEEGKKAQLYVEGAHGEMDRNLLDRIKAPFEHMLRNAVAHGIEVPQERLKAGKPEEGSVRIRVAREATEVVIRVSDDGRGLDREAIRRRAIERGLIRPETRLSDDQLLALITQTGFSTASTVTQLAGRGVGMDVVASEIKSLGGSLAIESRQGEGTTFVLRLPFTLAVTQAILVRIGESTFAIPMTSVQGVARISPEELAERLAQDNPQFDYNGEEHAVHDLAGLLGLVPGISDEEQLPLLLTRSGELRAAIRVDAVIGSREIVVKSVGPQVSSVPGILGATIMGDGSVLVILDLAPLVRHGLARREQRLAEGLDHATTAPAVEEQRVRPLVMVVDDSITMRKVTGRVLERHEYEVETAKDGLDALEKLHERVPDLMLLDIEMPRMDGYELATQMKADPRLCQVPIIMITSRTGEKHRQRAFDIGVERYLGKPYQEAELLAQIGEVLEQHAQEPVNE</sequence>
<feature type="region of interest" description="Disordered" evidence="10">
    <location>
        <begin position="1420"/>
        <end position="1440"/>
    </location>
</feature>
<feature type="coiled-coil region" evidence="9">
    <location>
        <begin position="1497"/>
        <end position="1531"/>
    </location>
</feature>
<gene>
    <name evidence="15" type="ORF">GCM10007898_33010</name>
</gene>
<organism evidence="15 16">
    <name type="scientific">Dyella flagellata</name>
    <dbReference type="NCBI Taxonomy" id="1867833"/>
    <lineage>
        <taxon>Bacteria</taxon>
        <taxon>Pseudomonadati</taxon>
        <taxon>Pseudomonadota</taxon>
        <taxon>Gammaproteobacteria</taxon>
        <taxon>Lysobacterales</taxon>
        <taxon>Rhodanobacteraceae</taxon>
        <taxon>Dyella</taxon>
    </lineage>
</organism>
<feature type="compositionally biased region" description="Low complexity" evidence="10">
    <location>
        <begin position="1423"/>
        <end position="1440"/>
    </location>
</feature>
<dbReference type="InterPro" id="IPR002545">
    <property type="entry name" value="CheW-lke_dom"/>
</dbReference>
<keyword evidence="6" id="KW-0902">Two-component regulatory system</keyword>